<evidence type="ECO:0000256" key="11">
    <source>
        <dbReference type="SAM" id="Phobius"/>
    </source>
</evidence>
<keyword evidence="8 11" id="KW-0812">Transmembrane</keyword>
<reference evidence="12" key="1">
    <citation type="submission" date="2021-01" db="EMBL/GenBank/DDBJ databases">
        <authorList>
            <person name="Corre E."/>
            <person name="Pelletier E."/>
            <person name="Niang G."/>
            <person name="Scheremetjew M."/>
            <person name="Finn R."/>
            <person name="Kale V."/>
            <person name="Holt S."/>
            <person name="Cochrane G."/>
            <person name="Meng A."/>
            <person name="Brown T."/>
            <person name="Cohen L."/>
        </authorList>
    </citation>
    <scope>NUCLEOTIDE SEQUENCE</scope>
    <source>
        <strain evidence="12">CCMP441</strain>
    </source>
</reference>
<evidence type="ECO:0000256" key="3">
    <source>
        <dbReference type="ARBA" id="ARBA00004991"/>
    </source>
</evidence>
<organism evidence="12">
    <name type="scientific">Hemiselmis andersenii</name>
    <name type="common">Cryptophyte alga</name>
    <dbReference type="NCBI Taxonomy" id="464988"/>
    <lineage>
        <taxon>Eukaryota</taxon>
        <taxon>Cryptophyceae</taxon>
        <taxon>Cryptomonadales</taxon>
        <taxon>Hemiselmidaceae</taxon>
        <taxon>Hemiselmis</taxon>
    </lineage>
</organism>
<feature type="transmembrane region" description="Helical" evidence="11">
    <location>
        <begin position="344"/>
        <end position="370"/>
    </location>
</feature>
<evidence type="ECO:0000313" key="12">
    <source>
        <dbReference type="EMBL" id="CAD8737544.1"/>
    </source>
</evidence>
<dbReference type="Gene3D" id="3.90.550.10">
    <property type="entry name" value="Spore Coat Polysaccharide Biosynthesis Protein SpsA, Chain A"/>
    <property type="match status" value="1"/>
</dbReference>
<comment type="pathway">
    <text evidence="2">Lipid metabolism; sphingolipid metabolism.</text>
</comment>
<dbReference type="SUPFAM" id="SSF53448">
    <property type="entry name" value="Nucleotide-diphospho-sugar transferases"/>
    <property type="match status" value="1"/>
</dbReference>
<keyword evidence="10 11" id="KW-0472">Membrane</keyword>
<sequence length="518" mass="59182">MDLYLKNSVEIWLDVEDWTCQPLLQAGLAVIFTVGLAFTLIWCMTWLRFYRELLRLRRSASTCISEMKRKEAGQQQQASKKELPRVSVLLPVKGVHSRSQHNWRHQMESTHGGDVEFIFCIESHDDPAYQALKSFREERNSDVNRRGQGQIKIVVAGLSFHSSQKIHNLLEGVKHVNPQSDYVLFLDDDAEMRPVIMRDLIFHLEEDPSVLVATGYPHEYISPTTTSISFAGFMLLGYRKLAYLNISLLHPPALWGGCLMLRRRELMDPNIGILEAWKERGYSDDMIMGGRVHRCGRRMCHPATCVLVSEVDPQYSVSRHFNYIGRQMFVLDTYSDSTDKTQNYILLVLVCILVLSTALVFHLITIAYSFRIAFRLWAGEWGLSSESYCGFFQLQPMALEILFVANCAFSFFVSMQVDAVITRMCQHVSDQPEKFVHHQNMLYLVCGSIVGYMANLGVQASCAFGTLFTDSIVWSGVRYYRKHGKVEAVWRTDTQGKPYTVPASVSMQKSMATKTIVE</sequence>
<dbReference type="InterPro" id="IPR025993">
    <property type="entry name" value="Ceramide_glucosylTrfase"/>
</dbReference>
<protein>
    <recommendedName>
        <fullName evidence="5">ceramide glucosyltransferase</fullName>
        <ecNumber evidence="5">2.4.1.80</ecNumber>
    </recommendedName>
</protein>
<keyword evidence="9 11" id="KW-1133">Transmembrane helix</keyword>
<gene>
    <name evidence="12" type="ORF">HAND1043_LOCUS4036</name>
</gene>
<evidence type="ECO:0000256" key="8">
    <source>
        <dbReference type="ARBA" id="ARBA00022692"/>
    </source>
</evidence>
<evidence type="ECO:0000256" key="4">
    <source>
        <dbReference type="ARBA" id="ARBA00006739"/>
    </source>
</evidence>
<feature type="transmembrane region" description="Helical" evidence="11">
    <location>
        <begin position="23"/>
        <end position="49"/>
    </location>
</feature>
<dbReference type="Pfam" id="PF13506">
    <property type="entry name" value="Glyco_transf_21"/>
    <property type="match status" value="1"/>
</dbReference>
<dbReference type="EMBL" id="HBFK01006774">
    <property type="protein sequence ID" value="CAD8737544.1"/>
    <property type="molecule type" value="Transcribed_RNA"/>
</dbReference>
<dbReference type="AlphaFoldDB" id="A0A6U2GAG5"/>
<dbReference type="GO" id="GO:0006679">
    <property type="term" value="P:glucosylceramide biosynthetic process"/>
    <property type="evidence" value="ECO:0007669"/>
    <property type="project" value="TreeGrafter"/>
</dbReference>
<evidence type="ECO:0000256" key="9">
    <source>
        <dbReference type="ARBA" id="ARBA00022989"/>
    </source>
</evidence>
<evidence type="ECO:0000256" key="1">
    <source>
        <dbReference type="ARBA" id="ARBA00004141"/>
    </source>
</evidence>
<dbReference type="GO" id="GO:0016020">
    <property type="term" value="C:membrane"/>
    <property type="evidence" value="ECO:0007669"/>
    <property type="project" value="UniProtKB-SubCell"/>
</dbReference>
<comment type="similarity">
    <text evidence="4">Belongs to the glycosyltransferase 2 family.</text>
</comment>
<dbReference type="PANTHER" id="PTHR12726:SF0">
    <property type="entry name" value="CERAMIDE GLUCOSYLTRANSFERASE"/>
    <property type="match status" value="1"/>
</dbReference>
<dbReference type="PANTHER" id="PTHR12726">
    <property type="entry name" value="CERAMIDE GLUCOSYLTRANSFERASE"/>
    <property type="match status" value="1"/>
</dbReference>
<evidence type="ECO:0000256" key="10">
    <source>
        <dbReference type="ARBA" id="ARBA00023136"/>
    </source>
</evidence>
<dbReference type="InterPro" id="IPR029044">
    <property type="entry name" value="Nucleotide-diphossugar_trans"/>
</dbReference>
<evidence type="ECO:0000256" key="2">
    <source>
        <dbReference type="ARBA" id="ARBA00004760"/>
    </source>
</evidence>
<evidence type="ECO:0000256" key="7">
    <source>
        <dbReference type="ARBA" id="ARBA00022679"/>
    </source>
</evidence>
<accession>A0A6U2GAG5</accession>
<name>A0A6U2GAG5_HEMAN</name>
<feature type="transmembrane region" description="Helical" evidence="11">
    <location>
        <begin position="401"/>
        <end position="421"/>
    </location>
</feature>
<dbReference type="EC" id="2.4.1.80" evidence="5"/>
<comment type="pathway">
    <text evidence="3">Sphingolipid metabolism.</text>
</comment>
<dbReference type="GO" id="GO:0008120">
    <property type="term" value="F:ceramide glucosyltransferase activity"/>
    <property type="evidence" value="ECO:0007669"/>
    <property type="project" value="UniProtKB-EC"/>
</dbReference>
<keyword evidence="7" id="KW-0808">Transferase</keyword>
<dbReference type="UniPathway" id="UPA00222"/>
<evidence type="ECO:0000256" key="5">
    <source>
        <dbReference type="ARBA" id="ARBA00012699"/>
    </source>
</evidence>
<proteinExistence type="inferred from homology"/>
<keyword evidence="6" id="KW-0328">Glycosyltransferase</keyword>
<evidence type="ECO:0000256" key="6">
    <source>
        <dbReference type="ARBA" id="ARBA00022676"/>
    </source>
</evidence>
<comment type="subcellular location">
    <subcellularLocation>
        <location evidence="1">Membrane</location>
        <topology evidence="1">Multi-pass membrane protein</topology>
    </subcellularLocation>
</comment>